<accession>A0A813KEM7</accession>
<dbReference type="PANTHER" id="PTHR36978:SF4">
    <property type="entry name" value="P-LOOP CONTAINING NUCLEOSIDE TRIPHOSPHATE HYDROLASE PROTEIN"/>
    <property type="match status" value="1"/>
</dbReference>
<dbReference type="EMBL" id="CAJNNW010030908">
    <property type="protein sequence ID" value="CAE8705077.1"/>
    <property type="molecule type" value="Genomic_DNA"/>
</dbReference>
<dbReference type="Proteomes" id="UP000626109">
    <property type="component" value="Unassembled WGS sequence"/>
</dbReference>
<reference evidence="1" key="1">
    <citation type="submission" date="2021-02" db="EMBL/GenBank/DDBJ databases">
        <authorList>
            <person name="Dougan E. K."/>
            <person name="Rhodes N."/>
            <person name="Thang M."/>
            <person name="Chan C."/>
        </authorList>
    </citation>
    <scope>NUCLEOTIDE SEQUENCE</scope>
</reference>
<dbReference type="PANTHER" id="PTHR36978">
    <property type="entry name" value="P-LOOP CONTAINING NUCLEOTIDE TRIPHOSPHATE HYDROLASE"/>
    <property type="match status" value="1"/>
</dbReference>
<proteinExistence type="predicted"/>
<gene>
    <name evidence="1" type="ORF">PGLA2088_LOCUS33510</name>
</gene>
<dbReference type="Gene3D" id="3.40.50.300">
    <property type="entry name" value="P-loop containing nucleotide triphosphate hydrolases"/>
    <property type="match status" value="1"/>
</dbReference>
<dbReference type="SUPFAM" id="SSF52540">
    <property type="entry name" value="P-loop containing nucleoside triphosphate hydrolases"/>
    <property type="match status" value="1"/>
</dbReference>
<dbReference type="Pfam" id="PF17784">
    <property type="entry name" value="Sulfotransfer_4"/>
    <property type="match status" value="1"/>
</dbReference>
<name>A0A813KEM7_POLGL</name>
<sequence>ASNKMQREAVPFLVPEASSEPKAWLGDVKDSGAPAASGNALAWMSATADQSPPKVVPASLPSGHRDYVFVLGLPKCGTSSLHDAFISAGFRSTHWALNAGKNLQDDKALRLSGTDANQRLIAHLMQNAVNDGKPPMAYLPAEVDAVAEMNGLYWKDKQRGLVEGIFPQMSCLEQLVQAYPQAFFILNTRDHEAWVKSVDNHLDMRQRLVSAELPGLPKGKGGTDQELIEWVAAHHQRVRDLLSARGCRLLCFDIDQHGEAELSSFLGRPLVWPHSNATPAWKCN</sequence>
<feature type="non-terminal residue" evidence="1">
    <location>
        <position position="1"/>
    </location>
</feature>
<dbReference type="InterPro" id="IPR027417">
    <property type="entry name" value="P-loop_NTPase"/>
</dbReference>
<protein>
    <submittedName>
        <fullName evidence="1">Uncharacterized protein</fullName>
    </submittedName>
</protein>
<dbReference type="InterPro" id="IPR040632">
    <property type="entry name" value="Sulfotransfer_4"/>
</dbReference>
<organism evidence="1 2">
    <name type="scientific">Polarella glacialis</name>
    <name type="common">Dinoflagellate</name>
    <dbReference type="NCBI Taxonomy" id="89957"/>
    <lineage>
        <taxon>Eukaryota</taxon>
        <taxon>Sar</taxon>
        <taxon>Alveolata</taxon>
        <taxon>Dinophyceae</taxon>
        <taxon>Suessiales</taxon>
        <taxon>Suessiaceae</taxon>
        <taxon>Polarella</taxon>
    </lineage>
</organism>
<evidence type="ECO:0000313" key="2">
    <source>
        <dbReference type="Proteomes" id="UP000626109"/>
    </source>
</evidence>
<dbReference type="AlphaFoldDB" id="A0A813KEM7"/>
<evidence type="ECO:0000313" key="1">
    <source>
        <dbReference type="EMBL" id="CAE8705077.1"/>
    </source>
</evidence>
<comment type="caution">
    <text evidence="1">The sequence shown here is derived from an EMBL/GenBank/DDBJ whole genome shotgun (WGS) entry which is preliminary data.</text>
</comment>